<dbReference type="RefSeq" id="XP_004030628.1">
    <property type="nucleotide sequence ID" value="XM_004030580.1"/>
</dbReference>
<protein>
    <submittedName>
        <fullName evidence="2">Uncharacterized protein</fullName>
    </submittedName>
</protein>
<dbReference type="GeneID" id="14905494"/>
<dbReference type="Proteomes" id="UP000008983">
    <property type="component" value="Unassembled WGS sequence"/>
</dbReference>
<sequence length="110" mass="13205">PHSQRQRQSTYTFKMLSCVQKYQMNTNSINKYNKTIFPFIKSIKNNNQIHKCVKQSTKQLIKKLIGQTFSQKNSPKSLFSKRQNDTKKNRKQNNERNILIFQRNSYFLDI</sequence>
<dbReference type="AlphaFoldDB" id="G0QZF4"/>
<keyword evidence="3" id="KW-1185">Reference proteome</keyword>
<evidence type="ECO:0000256" key="1">
    <source>
        <dbReference type="SAM" id="MobiDB-lite"/>
    </source>
</evidence>
<evidence type="ECO:0000313" key="3">
    <source>
        <dbReference type="Proteomes" id="UP000008983"/>
    </source>
</evidence>
<proteinExistence type="predicted"/>
<feature type="compositionally biased region" description="Polar residues" evidence="1">
    <location>
        <begin position="72"/>
        <end position="81"/>
    </location>
</feature>
<evidence type="ECO:0000313" key="2">
    <source>
        <dbReference type="EMBL" id="EGR29392.1"/>
    </source>
</evidence>
<feature type="non-terminal residue" evidence="2">
    <location>
        <position position="1"/>
    </location>
</feature>
<gene>
    <name evidence="2" type="ORF">IMG5_156340</name>
</gene>
<dbReference type="InParanoid" id="G0QZF4"/>
<name>G0QZF4_ICHMU</name>
<feature type="region of interest" description="Disordered" evidence="1">
    <location>
        <begin position="72"/>
        <end position="95"/>
    </location>
</feature>
<reference evidence="2 3" key="1">
    <citation type="submission" date="2011-07" db="EMBL/GenBank/DDBJ databases">
        <authorList>
            <person name="Coyne R."/>
            <person name="Brami D."/>
            <person name="Johnson J."/>
            <person name="Hostetler J."/>
            <person name="Hannick L."/>
            <person name="Clark T."/>
            <person name="Cassidy-Hanley D."/>
            <person name="Inman J."/>
        </authorList>
    </citation>
    <scope>NUCLEOTIDE SEQUENCE [LARGE SCALE GENOMIC DNA]</scope>
    <source>
        <strain evidence="2 3">G5</strain>
    </source>
</reference>
<organism evidence="2 3">
    <name type="scientific">Ichthyophthirius multifiliis</name>
    <name type="common">White spot disease agent</name>
    <name type="synonym">Ich</name>
    <dbReference type="NCBI Taxonomy" id="5932"/>
    <lineage>
        <taxon>Eukaryota</taxon>
        <taxon>Sar</taxon>
        <taxon>Alveolata</taxon>
        <taxon>Ciliophora</taxon>
        <taxon>Intramacronucleata</taxon>
        <taxon>Oligohymenophorea</taxon>
        <taxon>Hymenostomatida</taxon>
        <taxon>Ophryoglenina</taxon>
        <taxon>Ichthyophthirius</taxon>
    </lineage>
</organism>
<dbReference type="EMBL" id="GL984147">
    <property type="protein sequence ID" value="EGR29392.1"/>
    <property type="molecule type" value="Genomic_DNA"/>
</dbReference>
<accession>G0QZF4</accession>